<dbReference type="EMBL" id="CP155571">
    <property type="protein sequence ID" value="XFO71759.1"/>
    <property type="molecule type" value="Genomic_DNA"/>
</dbReference>
<reference evidence="1" key="1">
    <citation type="submission" date="2024-05" db="EMBL/GenBank/DDBJ databases">
        <title>Isolation and characterization of Sporomusa carbonis sp. nov., a carboxydotrophic hydrogenogen in the genus of Sporomusa isolated from a charcoal burning pile.</title>
        <authorList>
            <person name="Boeer T."/>
            <person name="Rosenbaum F."/>
            <person name="Eysell L."/>
            <person name="Mueller V."/>
            <person name="Daniel R."/>
            <person name="Poehlein A."/>
        </authorList>
    </citation>
    <scope>NUCLEOTIDE SEQUENCE [LARGE SCALE GENOMIC DNA]</scope>
    <source>
        <strain evidence="1">DSM 3132</strain>
    </source>
</reference>
<accession>A0ABZ3J118</accession>
<evidence type="ECO:0000313" key="2">
    <source>
        <dbReference type="Proteomes" id="UP000216052"/>
    </source>
</evidence>
<keyword evidence="2" id="KW-1185">Reference proteome</keyword>
<organism evidence="1 2">
    <name type="scientific">Sporomusa acidovorans (strain ATCC 49682 / DSM 3132 / Mol)</name>
    <dbReference type="NCBI Taxonomy" id="1123286"/>
    <lineage>
        <taxon>Bacteria</taxon>
        <taxon>Bacillati</taxon>
        <taxon>Bacillota</taxon>
        <taxon>Negativicutes</taxon>
        <taxon>Selenomonadales</taxon>
        <taxon>Sporomusaceae</taxon>
        <taxon>Sporomusa</taxon>
    </lineage>
</organism>
<protein>
    <submittedName>
        <fullName evidence="1">Uncharacterized protein</fullName>
    </submittedName>
</protein>
<sequence length="75" mass="8779">MKPKVNFQQTVDQYRKKTNLATLNGVRIKKPVRLKPRNESEKMALCHAVMYTINEAKRSGKLKKTDRGYALSWRD</sequence>
<evidence type="ECO:0000313" key="1">
    <source>
        <dbReference type="EMBL" id="XFO71759.1"/>
    </source>
</evidence>
<gene>
    <name evidence="1" type="ORF">SPACI_017960</name>
</gene>
<dbReference type="RefSeq" id="WP_093794438.1">
    <property type="nucleotide sequence ID" value="NZ_CP155571.1"/>
</dbReference>
<name>A0ABZ3J118_SPOA4</name>
<proteinExistence type="predicted"/>
<dbReference type="Proteomes" id="UP000216052">
    <property type="component" value="Chromosome"/>
</dbReference>